<evidence type="ECO:0000256" key="6">
    <source>
        <dbReference type="ARBA" id="ARBA00022454"/>
    </source>
</evidence>
<evidence type="ECO:0000256" key="4">
    <source>
        <dbReference type="ARBA" id="ARBA00011538"/>
    </source>
</evidence>
<name>A0A0G2HS31_9EURO</name>
<feature type="non-terminal residue" evidence="9">
    <location>
        <position position="1"/>
    </location>
</feature>
<feature type="domain" description="Core Histone H2A/H2B/H3" evidence="8">
    <location>
        <begin position="3"/>
        <end position="75"/>
    </location>
</feature>
<dbReference type="InterPro" id="IPR000164">
    <property type="entry name" value="Histone_H3/CENP-A"/>
</dbReference>
<evidence type="ECO:0000259" key="8">
    <source>
        <dbReference type="Pfam" id="PF00125"/>
    </source>
</evidence>
<evidence type="ECO:0000256" key="5">
    <source>
        <dbReference type="ARBA" id="ARBA00020835"/>
    </source>
</evidence>
<dbReference type="InterPro" id="IPR007125">
    <property type="entry name" value="H2A/H2B/H3"/>
</dbReference>
<evidence type="ECO:0000256" key="7">
    <source>
        <dbReference type="ARBA" id="ARBA00023269"/>
    </source>
</evidence>
<dbReference type="GO" id="GO:0003677">
    <property type="term" value="F:DNA binding"/>
    <property type="evidence" value="ECO:0007669"/>
    <property type="project" value="InterPro"/>
</dbReference>
<dbReference type="AlphaFoldDB" id="A0A0G2HS31"/>
<dbReference type="SUPFAM" id="SSF47113">
    <property type="entry name" value="Histone-fold"/>
    <property type="match status" value="1"/>
</dbReference>
<comment type="subunit">
    <text evidence="4">The nucleosome is a histone octamer containing two molecules each of H2A, H2B, H3 and H4 assembled in one H3-H4 heterotetramer and two H2A-H2B heterodimers. The octamer wraps approximately 147 bp of DNA.</text>
</comment>
<reference evidence="10" key="1">
    <citation type="journal article" date="2015" name="PLoS Genet.">
        <title>The dynamic genome and transcriptome of the human fungal pathogen Blastomyces and close relative Emmonsia.</title>
        <authorList>
            <person name="Munoz J.F."/>
            <person name="Gauthier G.M."/>
            <person name="Desjardins C.A."/>
            <person name="Gallo J.E."/>
            <person name="Holder J."/>
            <person name="Sullivan T.D."/>
            <person name="Marty A.J."/>
            <person name="Carmen J.C."/>
            <person name="Chen Z."/>
            <person name="Ding L."/>
            <person name="Gujja S."/>
            <person name="Magrini V."/>
            <person name="Misas E."/>
            <person name="Mitreva M."/>
            <person name="Priest M."/>
            <person name="Saif S."/>
            <person name="Whiston E.A."/>
            <person name="Young S."/>
            <person name="Zeng Q."/>
            <person name="Goldman W.E."/>
            <person name="Mardis E.R."/>
            <person name="Taylor J.W."/>
            <person name="McEwen J.G."/>
            <person name="Clay O.K."/>
            <person name="Klein B.S."/>
            <person name="Cuomo C.A."/>
        </authorList>
    </citation>
    <scope>NUCLEOTIDE SEQUENCE [LARGE SCALE GENOMIC DNA]</scope>
    <source>
        <strain evidence="10">UAMH 3008</strain>
    </source>
</reference>
<evidence type="ECO:0000256" key="3">
    <source>
        <dbReference type="ARBA" id="ARBA00010343"/>
    </source>
</evidence>
<dbReference type="GO" id="GO:0046982">
    <property type="term" value="F:protein heterodimerization activity"/>
    <property type="evidence" value="ECO:0007669"/>
    <property type="project" value="InterPro"/>
</dbReference>
<dbReference type="GO" id="GO:0030527">
    <property type="term" value="F:structural constituent of chromatin"/>
    <property type="evidence" value="ECO:0007669"/>
    <property type="project" value="InterPro"/>
</dbReference>
<dbReference type="Proteomes" id="UP000034164">
    <property type="component" value="Unassembled WGS sequence"/>
</dbReference>
<dbReference type="PANTHER" id="PTHR11426">
    <property type="entry name" value="HISTONE H3"/>
    <property type="match status" value="1"/>
</dbReference>
<comment type="similarity">
    <text evidence="3">Belongs to the histone H3 family.</text>
</comment>
<keyword evidence="6" id="KW-0158">Chromosome</keyword>
<dbReference type="EMBL" id="LCZI01001411">
    <property type="protein sequence ID" value="KKZ60843.1"/>
    <property type="molecule type" value="Genomic_DNA"/>
</dbReference>
<dbReference type="SMART" id="SM00428">
    <property type="entry name" value="H3"/>
    <property type="match status" value="1"/>
</dbReference>
<accession>A0A0G2HS31</accession>
<comment type="function">
    <text evidence="1">Core component of nucleosome. Nucleosomes wrap and compact DNA into chromatin, limiting DNA accessibility to the cellular machineries which require DNA as a template. Histones thereby play a central role in transcription regulation, DNA repair, DNA replication and chromosomal stability. DNA accessibility is regulated via a complex set of post-translational modifications of histones, also called histone code, and nucleosome remodeling.</text>
</comment>
<feature type="non-terminal residue" evidence="9">
    <location>
        <position position="81"/>
    </location>
</feature>
<dbReference type="GO" id="GO:0000786">
    <property type="term" value="C:nucleosome"/>
    <property type="evidence" value="ECO:0007669"/>
    <property type="project" value="UniProtKB-KW"/>
</dbReference>
<dbReference type="Gene3D" id="1.10.20.10">
    <property type="entry name" value="Histone, subunit A"/>
    <property type="match status" value="1"/>
</dbReference>
<evidence type="ECO:0000313" key="10">
    <source>
        <dbReference type="Proteomes" id="UP000034164"/>
    </source>
</evidence>
<keyword evidence="7" id="KW-0544">Nucleosome core</keyword>
<keyword evidence="7" id="KW-0238">DNA-binding</keyword>
<dbReference type="PRINTS" id="PR00622">
    <property type="entry name" value="HISTONEH3"/>
</dbReference>
<protein>
    <recommendedName>
        <fullName evidence="5">Histone H3</fullName>
    </recommendedName>
</protein>
<gene>
    <name evidence="9" type="ORF">EMCG_04491</name>
</gene>
<comment type="caution">
    <text evidence="9">The sequence shown here is derived from an EMBL/GenBank/DDBJ whole genome shotgun (WGS) entry which is preliminary data.</text>
</comment>
<comment type="subcellular location">
    <subcellularLocation>
        <location evidence="2">Chromosome</location>
    </subcellularLocation>
</comment>
<organism evidence="9 10">
    <name type="scientific">[Emmonsia] crescens</name>
    <dbReference type="NCBI Taxonomy" id="73230"/>
    <lineage>
        <taxon>Eukaryota</taxon>
        <taxon>Fungi</taxon>
        <taxon>Dikarya</taxon>
        <taxon>Ascomycota</taxon>
        <taxon>Pezizomycotina</taxon>
        <taxon>Eurotiomycetes</taxon>
        <taxon>Eurotiomycetidae</taxon>
        <taxon>Onygenales</taxon>
        <taxon>Ajellomycetaceae</taxon>
        <taxon>Emergomyces</taxon>
    </lineage>
</organism>
<dbReference type="InterPro" id="IPR009072">
    <property type="entry name" value="Histone-fold"/>
</dbReference>
<dbReference type="VEuPathDB" id="FungiDB:EMCG_04491"/>
<evidence type="ECO:0000256" key="1">
    <source>
        <dbReference type="ARBA" id="ARBA00002001"/>
    </source>
</evidence>
<proteinExistence type="inferred from homology"/>
<dbReference type="OrthoDB" id="842664at2759"/>
<dbReference type="Pfam" id="PF00125">
    <property type="entry name" value="Histone"/>
    <property type="match status" value="1"/>
</dbReference>
<evidence type="ECO:0000256" key="2">
    <source>
        <dbReference type="ARBA" id="ARBA00004286"/>
    </source>
</evidence>
<evidence type="ECO:0000313" key="9">
    <source>
        <dbReference type="EMBL" id="KKZ60843.1"/>
    </source>
</evidence>
<sequence>KFTELLISKTSFQYFIHEIAMNFKSDLHFQISVIDALQKTAESFLMNEFKMTNLCIIHAKHVIIQSKDMALVWRLHSMITE</sequence>